<evidence type="ECO:0000259" key="8">
    <source>
        <dbReference type="Pfam" id="PF00535"/>
    </source>
</evidence>
<dbReference type="InterPro" id="IPR050256">
    <property type="entry name" value="Glycosyltransferase_2"/>
</dbReference>
<comment type="caution">
    <text evidence="9">The sequence shown here is derived from an EMBL/GenBank/DDBJ whole genome shotgun (WGS) entry which is preliminary data.</text>
</comment>
<keyword evidence="6" id="KW-1133">Transmembrane helix</keyword>
<reference evidence="9" key="1">
    <citation type="submission" date="2013-08" db="EMBL/GenBank/DDBJ databases">
        <authorList>
            <person name="Mendez C."/>
            <person name="Richter M."/>
            <person name="Ferrer M."/>
            <person name="Sanchez J."/>
        </authorList>
    </citation>
    <scope>NUCLEOTIDE SEQUENCE</scope>
</reference>
<evidence type="ECO:0000256" key="6">
    <source>
        <dbReference type="ARBA" id="ARBA00022989"/>
    </source>
</evidence>
<dbReference type="InterPro" id="IPR029044">
    <property type="entry name" value="Nucleotide-diphossugar_trans"/>
</dbReference>
<dbReference type="GO" id="GO:0009103">
    <property type="term" value="P:lipopolysaccharide biosynthetic process"/>
    <property type="evidence" value="ECO:0007669"/>
    <property type="project" value="UniProtKB-KW"/>
</dbReference>
<dbReference type="PANTHER" id="PTHR48090:SF3">
    <property type="entry name" value="UNDECAPRENYL-PHOSPHATE 4-DEOXY-4-FORMAMIDO-L-ARABINOSE TRANSFERASE"/>
    <property type="match status" value="1"/>
</dbReference>
<feature type="domain" description="Glycosyltransferase 2-like" evidence="8">
    <location>
        <begin position="4"/>
        <end position="144"/>
    </location>
</feature>
<dbReference type="InterPro" id="IPR001173">
    <property type="entry name" value="Glyco_trans_2-like"/>
</dbReference>
<evidence type="ECO:0000256" key="3">
    <source>
        <dbReference type="ARBA" id="ARBA00022679"/>
    </source>
</evidence>
<dbReference type="GO" id="GO:0016757">
    <property type="term" value="F:glycosyltransferase activity"/>
    <property type="evidence" value="ECO:0007669"/>
    <property type="project" value="UniProtKB-KW"/>
</dbReference>
<accession>T0YU68</accession>
<sequence length="168" mass="18743">MFLSIVWVVRNRSGQLHATLAEITEVVSGLVSDYEIIIVDNASEDDSIATLKHLTSSDGLPNLEVFALTKEVDLDTASWVGLESALGDFVVVIDPMVDDINFLSTMLNETLKGADVVFASNKRQPKQSVAYRVCSFAFNSLYKSFNDLHLSVESPQYRILTKKRSEFY</sequence>
<reference evidence="9" key="2">
    <citation type="journal article" date="2014" name="ISME J.">
        <title>Microbial stratification in low pH oxic and suboxic macroscopic growths along an acid mine drainage.</title>
        <authorList>
            <person name="Mendez-Garcia C."/>
            <person name="Mesa V."/>
            <person name="Sprenger R.R."/>
            <person name="Richter M."/>
            <person name="Diez M.S."/>
            <person name="Solano J."/>
            <person name="Bargiela R."/>
            <person name="Golyshina O.V."/>
            <person name="Manteca A."/>
            <person name="Ramos J.L."/>
            <person name="Gallego J.R."/>
            <person name="Llorente I."/>
            <person name="Martins Dos Santos V.A."/>
            <person name="Jensen O.N."/>
            <person name="Pelaez A.I."/>
            <person name="Sanchez J."/>
            <person name="Ferrer M."/>
        </authorList>
    </citation>
    <scope>NUCLEOTIDE SEQUENCE</scope>
</reference>
<keyword evidence="3 9" id="KW-0808">Transferase</keyword>
<evidence type="ECO:0000256" key="7">
    <source>
        <dbReference type="ARBA" id="ARBA00023136"/>
    </source>
</evidence>
<protein>
    <submittedName>
        <fullName evidence="9">Glycosyltransferase</fullName>
    </submittedName>
</protein>
<keyword evidence="4" id="KW-0812">Transmembrane</keyword>
<dbReference type="PANTHER" id="PTHR48090">
    <property type="entry name" value="UNDECAPRENYL-PHOSPHATE 4-DEOXY-4-FORMAMIDO-L-ARABINOSE TRANSFERASE-RELATED"/>
    <property type="match status" value="1"/>
</dbReference>
<dbReference type="SUPFAM" id="SSF53448">
    <property type="entry name" value="Nucleotide-diphospho-sugar transferases"/>
    <property type="match status" value="1"/>
</dbReference>
<evidence type="ECO:0000256" key="2">
    <source>
        <dbReference type="ARBA" id="ARBA00022676"/>
    </source>
</evidence>
<dbReference type="Gene3D" id="3.90.550.10">
    <property type="entry name" value="Spore Coat Polysaccharide Biosynthesis Protein SpsA, Chain A"/>
    <property type="match status" value="1"/>
</dbReference>
<evidence type="ECO:0000256" key="1">
    <source>
        <dbReference type="ARBA" id="ARBA00022475"/>
    </source>
</evidence>
<keyword evidence="2" id="KW-0328">Glycosyltransferase</keyword>
<keyword evidence="1" id="KW-1003">Cell membrane</keyword>
<name>T0YU68_9ZZZZ</name>
<feature type="non-terminal residue" evidence="9">
    <location>
        <position position="168"/>
    </location>
</feature>
<evidence type="ECO:0000256" key="4">
    <source>
        <dbReference type="ARBA" id="ARBA00022692"/>
    </source>
</evidence>
<dbReference type="EMBL" id="AUZY01010333">
    <property type="protein sequence ID" value="EQD39126.1"/>
    <property type="molecule type" value="Genomic_DNA"/>
</dbReference>
<evidence type="ECO:0000256" key="5">
    <source>
        <dbReference type="ARBA" id="ARBA00022985"/>
    </source>
</evidence>
<keyword evidence="5" id="KW-0448">Lipopolysaccharide biosynthesis</keyword>
<gene>
    <name evidence="9" type="ORF">B1B_15524</name>
</gene>
<keyword evidence="7" id="KW-0472">Membrane</keyword>
<organism evidence="9">
    <name type="scientific">mine drainage metagenome</name>
    <dbReference type="NCBI Taxonomy" id="410659"/>
    <lineage>
        <taxon>unclassified sequences</taxon>
        <taxon>metagenomes</taxon>
        <taxon>ecological metagenomes</taxon>
    </lineage>
</organism>
<dbReference type="GO" id="GO:0005886">
    <property type="term" value="C:plasma membrane"/>
    <property type="evidence" value="ECO:0007669"/>
    <property type="project" value="TreeGrafter"/>
</dbReference>
<evidence type="ECO:0000313" key="9">
    <source>
        <dbReference type="EMBL" id="EQD39126.1"/>
    </source>
</evidence>
<dbReference type="Pfam" id="PF00535">
    <property type="entry name" value="Glycos_transf_2"/>
    <property type="match status" value="1"/>
</dbReference>
<proteinExistence type="predicted"/>
<dbReference type="AlphaFoldDB" id="T0YU68"/>